<dbReference type="SMART" id="SM00267">
    <property type="entry name" value="GGDEF"/>
    <property type="match status" value="1"/>
</dbReference>
<organism evidence="3 4">
    <name type="scientific">Methylobacterium gossipiicola</name>
    <dbReference type="NCBI Taxonomy" id="582675"/>
    <lineage>
        <taxon>Bacteria</taxon>
        <taxon>Pseudomonadati</taxon>
        <taxon>Pseudomonadota</taxon>
        <taxon>Alphaproteobacteria</taxon>
        <taxon>Hyphomicrobiales</taxon>
        <taxon>Methylobacteriaceae</taxon>
        <taxon>Methylobacterium</taxon>
    </lineage>
</organism>
<keyword evidence="1" id="KW-0812">Transmembrane</keyword>
<feature type="transmembrane region" description="Helical" evidence="1">
    <location>
        <begin position="68"/>
        <end position="89"/>
    </location>
</feature>
<dbReference type="AlphaFoldDB" id="A0A1I2WAI1"/>
<dbReference type="PANTHER" id="PTHR46663">
    <property type="entry name" value="DIGUANYLATE CYCLASE DGCT-RELATED"/>
    <property type="match status" value="1"/>
</dbReference>
<feature type="transmembrane region" description="Helical" evidence="1">
    <location>
        <begin position="178"/>
        <end position="200"/>
    </location>
</feature>
<accession>A0A1I2WAI1</accession>
<keyword evidence="4" id="KW-1185">Reference proteome</keyword>
<dbReference type="EMBL" id="FOPM01000020">
    <property type="protein sequence ID" value="SFG96511.1"/>
    <property type="molecule type" value="Genomic_DNA"/>
</dbReference>
<feature type="domain" description="GGDEF" evidence="2">
    <location>
        <begin position="242"/>
        <end position="375"/>
    </location>
</feature>
<feature type="transmembrane region" description="Helical" evidence="1">
    <location>
        <begin position="101"/>
        <end position="122"/>
    </location>
</feature>
<keyword evidence="1" id="KW-0472">Membrane</keyword>
<dbReference type="InterPro" id="IPR029787">
    <property type="entry name" value="Nucleotide_cyclase"/>
</dbReference>
<sequence>MRDQTWMYSPPRWRLIRWLTNAGPDVPTEIHIALIRSLFGTLPLLAGAVVNTLLVSACVAYRIPRPEFLIWCAVDVLICALRVGLLIAARRAAAQRRETPTDLYILLGLAWAASLGYGLFVSFLHQDWVVTGLIGMSSAAVVGGIAFRNFGAPRLVAVMIITAFAPGVLAVPFSGEPIMLIVLIQAPFYLVSMSIAGFRLNRMLVTTMRAERENAFRAQHDSLTGLLNRAGLMAAMGGQPGENKALFFLDLDGFKAVNDVHGHAAGDMLLQAVADRLRNRLGPGDLLARLGGDEFVVLTDEDSRSALLTFAERMREQVSVPYALGSDRTVRIGVSIGLALASEHGSDLANLLSAADAALYEAKAKGKDRCYVASALAA</sequence>
<gene>
    <name evidence="3" type="ORF">SAMN05192565_1201</name>
</gene>
<dbReference type="SUPFAM" id="SSF55073">
    <property type="entry name" value="Nucleotide cyclase"/>
    <property type="match status" value="1"/>
</dbReference>
<dbReference type="Pfam" id="PF00990">
    <property type="entry name" value="GGDEF"/>
    <property type="match status" value="1"/>
</dbReference>
<proteinExistence type="predicted"/>
<dbReference type="PANTHER" id="PTHR46663:SF4">
    <property type="entry name" value="DIGUANYLATE CYCLASE DGCT-RELATED"/>
    <property type="match status" value="1"/>
</dbReference>
<name>A0A1I2WAI1_9HYPH</name>
<keyword evidence="1" id="KW-1133">Transmembrane helix</keyword>
<evidence type="ECO:0000313" key="3">
    <source>
        <dbReference type="EMBL" id="SFG96511.1"/>
    </source>
</evidence>
<feature type="transmembrane region" description="Helical" evidence="1">
    <location>
        <begin position="154"/>
        <end position="172"/>
    </location>
</feature>
<feature type="transmembrane region" description="Helical" evidence="1">
    <location>
        <begin position="128"/>
        <end position="147"/>
    </location>
</feature>
<evidence type="ECO:0000313" key="4">
    <source>
        <dbReference type="Proteomes" id="UP000199229"/>
    </source>
</evidence>
<dbReference type="CDD" id="cd01949">
    <property type="entry name" value="GGDEF"/>
    <property type="match status" value="1"/>
</dbReference>
<dbReference type="PROSITE" id="PS50887">
    <property type="entry name" value="GGDEF"/>
    <property type="match status" value="1"/>
</dbReference>
<dbReference type="InterPro" id="IPR043128">
    <property type="entry name" value="Rev_trsase/Diguanyl_cyclase"/>
</dbReference>
<protein>
    <submittedName>
        <fullName evidence="3">Diguanylate cyclase (GGDEF) domain-containing protein</fullName>
    </submittedName>
</protein>
<dbReference type="STRING" id="582675.SAMN05192565_1201"/>
<reference evidence="4" key="1">
    <citation type="submission" date="2016-10" db="EMBL/GenBank/DDBJ databases">
        <authorList>
            <person name="Varghese N."/>
            <person name="Submissions S."/>
        </authorList>
    </citation>
    <scope>NUCLEOTIDE SEQUENCE [LARGE SCALE GENOMIC DNA]</scope>
    <source>
        <strain evidence="4">Gh-105</strain>
    </source>
</reference>
<dbReference type="InterPro" id="IPR052163">
    <property type="entry name" value="DGC-Regulatory_Protein"/>
</dbReference>
<evidence type="ECO:0000256" key="1">
    <source>
        <dbReference type="SAM" id="Phobius"/>
    </source>
</evidence>
<dbReference type="Gene3D" id="3.30.70.270">
    <property type="match status" value="1"/>
</dbReference>
<dbReference type="InterPro" id="IPR000160">
    <property type="entry name" value="GGDEF_dom"/>
</dbReference>
<dbReference type="NCBIfam" id="TIGR00254">
    <property type="entry name" value="GGDEF"/>
    <property type="match status" value="1"/>
</dbReference>
<evidence type="ECO:0000259" key="2">
    <source>
        <dbReference type="PROSITE" id="PS50887"/>
    </source>
</evidence>
<feature type="transmembrane region" description="Helical" evidence="1">
    <location>
        <begin position="42"/>
        <end position="62"/>
    </location>
</feature>
<dbReference type="Proteomes" id="UP000199229">
    <property type="component" value="Unassembled WGS sequence"/>
</dbReference>